<evidence type="ECO:0000313" key="2">
    <source>
        <dbReference type="Proteomes" id="UP001250698"/>
    </source>
</evidence>
<dbReference type="EMBL" id="JAWDJT010000006">
    <property type="protein sequence ID" value="MDU0370814.1"/>
    <property type="molecule type" value="Genomic_DNA"/>
</dbReference>
<dbReference type="Pfam" id="PF10652">
    <property type="entry name" value="DUF2480"/>
    <property type="match status" value="1"/>
</dbReference>
<dbReference type="InterPro" id="IPR018914">
    <property type="entry name" value="DUF2480"/>
</dbReference>
<keyword evidence="2" id="KW-1185">Reference proteome</keyword>
<dbReference type="Proteomes" id="UP001250698">
    <property type="component" value="Unassembled WGS sequence"/>
</dbReference>
<comment type="caution">
    <text evidence="1">The sequence shown here is derived from an EMBL/GenBank/DDBJ whole genome shotgun (WGS) entry which is preliminary data.</text>
</comment>
<accession>A0ABU3THG6</accession>
<proteinExistence type="predicted"/>
<name>A0ABU3THG6_9BACT</name>
<protein>
    <submittedName>
        <fullName evidence="1">DUF2480 family protein</fullName>
    </submittedName>
</protein>
<reference evidence="1 2" key="1">
    <citation type="submission" date="2023-10" db="EMBL/GenBank/DDBJ databases">
        <title>Hymenobacter endophyticus sp. nov., an isolate from the leaf tissues of wheat.</title>
        <authorList>
            <person name="Dai Y."/>
        </authorList>
    </citation>
    <scope>NUCLEOTIDE SEQUENCE [LARGE SCALE GENOMIC DNA]</scope>
    <source>
        <strain evidence="1 2">ZK17L-C2</strain>
    </source>
</reference>
<gene>
    <name evidence="1" type="ORF">ROI90_10445</name>
</gene>
<dbReference type="RefSeq" id="WP_315998292.1">
    <property type="nucleotide sequence ID" value="NZ_JAWDJT010000006.1"/>
</dbReference>
<evidence type="ECO:0000313" key="1">
    <source>
        <dbReference type="EMBL" id="MDU0370814.1"/>
    </source>
</evidence>
<sequence>MEEFVNRVANSGLVTFNLEEFIHAGERVVYDIKDNLFHGLMLREKDFREFIKTHDWTQYDGKNVAIICSSDAIVPTWAYMLLAGKLQNHAHRYVFGNLEALEQELFQEAIAGVDAEQFRDAKLVIKGCGDKPVPTYAYVAIMQKLLPVAASIMYGEPCSTVPLYKRPKDKVSA</sequence>
<organism evidence="1 2">
    <name type="scientific">Hymenobacter endophyticus</name>
    <dbReference type="NCBI Taxonomy" id="3076335"/>
    <lineage>
        <taxon>Bacteria</taxon>
        <taxon>Pseudomonadati</taxon>
        <taxon>Bacteroidota</taxon>
        <taxon>Cytophagia</taxon>
        <taxon>Cytophagales</taxon>
        <taxon>Hymenobacteraceae</taxon>
        <taxon>Hymenobacter</taxon>
    </lineage>
</organism>